<keyword evidence="13" id="KW-1185">Reference proteome</keyword>
<dbReference type="PROSITE" id="PS50221">
    <property type="entry name" value="GAIN_B"/>
    <property type="match status" value="1"/>
</dbReference>
<evidence type="ECO:0000256" key="8">
    <source>
        <dbReference type="SAM" id="SignalP"/>
    </source>
</evidence>
<comment type="caution">
    <text evidence="6">Lacks conserved residue(s) required for the propagation of feature annotation.</text>
</comment>
<dbReference type="SUPFAM" id="SSF57552">
    <property type="entry name" value="Blood coagulation inhibitor (disintegrin)"/>
    <property type="match status" value="1"/>
</dbReference>
<keyword evidence="2 7" id="KW-0812">Transmembrane</keyword>
<keyword evidence="8" id="KW-0732">Signal</keyword>
<dbReference type="InterPro" id="IPR001590">
    <property type="entry name" value="Peptidase_M12B"/>
</dbReference>
<dbReference type="Proteomes" id="UP001652625">
    <property type="component" value="Chromosome 11"/>
</dbReference>
<accession>A0ABM4CTT9</accession>
<proteinExistence type="predicted"/>
<dbReference type="PROSITE" id="PS50261">
    <property type="entry name" value="G_PROTEIN_RECEP_F2_4"/>
    <property type="match status" value="1"/>
</dbReference>
<feature type="domain" description="GAIN-B" evidence="11">
    <location>
        <begin position="619"/>
        <end position="776"/>
    </location>
</feature>
<dbReference type="PRINTS" id="PR00249">
    <property type="entry name" value="GPCRSECRETIN"/>
</dbReference>
<keyword evidence="3 7" id="KW-1133">Transmembrane helix</keyword>
<evidence type="ECO:0000313" key="14">
    <source>
        <dbReference type="RefSeq" id="XP_065665337.1"/>
    </source>
</evidence>
<evidence type="ECO:0000259" key="11">
    <source>
        <dbReference type="PROSITE" id="PS50221"/>
    </source>
</evidence>
<feature type="transmembrane region" description="Helical" evidence="7">
    <location>
        <begin position="979"/>
        <end position="997"/>
    </location>
</feature>
<evidence type="ECO:0000259" key="9">
    <source>
        <dbReference type="PROSITE" id="PS50214"/>
    </source>
</evidence>
<name>A0ABM4CTT9_HYDVU</name>
<feature type="signal peptide" evidence="8">
    <location>
        <begin position="1"/>
        <end position="21"/>
    </location>
</feature>
<feature type="domain" description="Disintegrin" evidence="9">
    <location>
        <begin position="387"/>
        <end position="483"/>
    </location>
</feature>
<evidence type="ECO:0000256" key="2">
    <source>
        <dbReference type="ARBA" id="ARBA00022692"/>
    </source>
</evidence>
<feature type="transmembrane region" description="Helical" evidence="7">
    <location>
        <begin position="784"/>
        <end position="805"/>
    </location>
</feature>
<gene>
    <name evidence="14" type="primary">LOC136086778</name>
</gene>
<evidence type="ECO:0000256" key="3">
    <source>
        <dbReference type="ARBA" id="ARBA00022989"/>
    </source>
</evidence>
<evidence type="ECO:0000259" key="12">
    <source>
        <dbReference type="PROSITE" id="PS50261"/>
    </source>
</evidence>
<feature type="transmembrane region" description="Helical" evidence="7">
    <location>
        <begin position="1003"/>
        <end position="1026"/>
    </location>
</feature>
<evidence type="ECO:0000256" key="4">
    <source>
        <dbReference type="ARBA" id="ARBA00023136"/>
    </source>
</evidence>
<feature type="domain" description="Peptidase M12B" evidence="10">
    <location>
        <begin position="191"/>
        <end position="382"/>
    </location>
</feature>
<feature type="domain" description="G-protein coupled receptors family 2 profile 2" evidence="12">
    <location>
        <begin position="782"/>
        <end position="1027"/>
    </location>
</feature>
<dbReference type="Gene3D" id="3.40.390.10">
    <property type="entry name" value="Collagenase (Catalytic Domain)"/>
    <property type="match status" value="1"/>
</dbReference>
<evidence type="ECO:0000259" key="10">
    <source>
        <dbReference type="PROSITE" id="PS50215"/>
    </source>
</evidence>
<feature type="transmembrane region" description="Helical" evidence="7">
    <location>
        <begin position="848"/>
        <end position="866"/>
    </location>
</feature>
<evidence type="ECO:0000256" key="5">
    <source>
        <dbReference type="ARBA" id="ARBA00023157"/>
    </source>
</evidence>
<dbReference type="InterPro" id="IPR001762">
    <property type="entry name" value="Disintegrin_dom"/>
</dbReference>
<dbReference type="Gene3D" id="2.60.220.50">
    <property type="match status" value="1"/>
</dbReference>
<dbReference type="PANTHER" id="PTHR45692">
    <property type="entry name" value="G_PROTEIN_RECEP_F2_4 DOMAIN-CONTAINING PROTEIN"/>
    <property type="match status" value="1"/>
</dbReference>
<dbReference type="InterPro" id="IPR000832">
    <property type="entry name" value="GPCR_2_secretin-like"/>
</dbReference>
<sequence length="1066" mass="121613">MHWKIFNQICLSIAVLSFCYGVFTSDAEVVFPKCHHKTQNGVHEEFLTYEIYSTNAYHVLDLKKVKKIPQESILLRTFKNKKEIISKHYLQNCFYEGRVRGQVDSHVFISTCSGGLLGTIKDNKTLYSIMPQLDQNGHYFRKIRDIIQDSSVHKSNIKDKLHAKSKRSIGLVKLLDIDPEYLPDLSRNKTLYVELFVSCDYRMLPEYNNNQSILIERVLNIIAQCDMIYQAINVRLVVVVIEIQENKDYFRRGRNSLDDHNYFEAYFQIIKNNSSFKAMNFDCGIFFRHENFDIKKRVHGLFCEEYHSIVHEWSYEKFDISGLSNLFGHLMGFEDENEKTDCACLTAKGCVMQRSISRGTGFSKCNIDVLNKNVYECLANYPSTQLGKICGNGIREDDEQCDCGTLEMCRRNEDHCCEPENCILKVDAQCSHISNPDCCQPNCYFKRQGTLCRDKVNKCDIVEYCSGDNKTVCRNRECDFKADITELLASINESSSITFEEKIGIVIGIVATNLTDRLYLNTIRDVSLLADILAQGQSIKVNVGESEKVIVLQNVLGLVNVVLDLDQTLILKTHNEHSSSNKFIETIDIMAQKYSKSYLFQNFVLRNIGMSNCEASSTDIYIVAKENSNKEMAVSIEKNFFLNEGNNDAVILIPKAAIPHHSLMYAVIYRNPYFFLNTNGSVSLSDSRSVEALISSAVVSVSIIDQTIIDLSEPISITFKKPKNQNGKFSCYFWNSSINAWSNNGCYKFNESNTYVVCMCNHLTNFALILDTSQIGYNPLELKVITWIGCGISIVTLLLTVLILLRRNLRKDRTHKIHFFMCVSLLTLLILFITAAERKKSSLIKCKIVAAGLHYFVLTTFCWMAVEGVNLYQKITVMSKLETRSFMVKSSLFAWGLPLPIVIYIGVVHSKYLGNSEICTVQGYPFYIGMLLPVTCIIVVNLIVLLLVIIKISKPKRDLSANFKDEGALIRFKKDVKNVFILSCLLGTTWVFALLAIGKLYIVFQWIFCITTSFQGFFLFLHHIALNPTAQNEIRFCMHRFFSSSIAKKKKDNSTAMTLLASKDYF</sequence>
<dbReference type="PANTHER" id="PTHR45692:SF1">
    <property type="entry name" value="G-PROTEIN COUPLED RECEPTORS FAMILY 2 PROFILE 2 DOMAIN-CONTAINING PROTEIN"/>
    <property type="match status" value="1"/>
</dbReference>
<dbReference type="PROSITE" id="PS50214">
    <property type="entry name" value="DISINTEGRIN_2"/>
    <property type="match status" value="1"/>
</dbReference>
<dbReference type="RefSeq" id="XP_065665337.1">
    <property type="nucleotide sequence ID" value="XM_065809265.1"/>
</dbReference>
<evidence type="ECO:0000256" key="1">
    <source>
        <dbReference type="ARBA" id="ARBA00004141"/>
    </source>
</evidence>
<keyword evidence="5" id="KW-1015">Disulfide bond</keyword>
<feature type="transmembrane region" description="Helical" evidence="7">
    <location>
        <begin position="886"/>
        <end position="907"/>
    </location>
</feature>
<evidence type="ECO:0000256" key="7">
    <source>
        <dbReference type="SAM" id="Phobius"/>
    </source>
</evidence>
<dbReference type="InterPro" id="IPR017981">
    <property type="entry name" value="GPCR_2-like_7TM"/>
</dbReference>
<feature type="chain" id="PRO_5046688594" evidence="8">
    <location>
        <begin position="22"/>
        <end position="1066"/>
    </location>
</feature>
<protein>
    <submittedName>
        <fullName evidence="14">Adhesion G protein-coupled receptor L4-like isoform X1</fullName>
    </submittedName>
</protein>
<dbReference type="SMART" id="SM00050">
    <property type="entry name" value="DISIN"/>
    <property type="match status" value="1"/>
</dbReference>
<dbReference type="GeneID" id="136086778"/>
<dbReference type="Pfam" id="PF00200">
    <property type="entry name" value="Disintegrin"/>
    <property type="match status" value="1"/>
</dbReference>
<dbReference type="InterPro" id="IPR024079">
    <property type="entry name" value="MetalloPept_cat_dom_sf"/>
</dbReference>
<dbReference type="Pfam" id="PF01421">
    <property type="entry name" value="Reprolysin"/>
    <property type="match status" value="1"/>
</dbReference>
<feature type="transmembrane region" description="Helical" evidence="7">
    <location>
        <begin position="817"/>
        <end position="836"/>
    </location>
</feature>
<evidence type="ECO:0000256" key="6">
    <source>
        <dbReference type="PROSITE-ProRule" id="PRU00276"/>
    </source>
</evidence>
<keyword evidence="4 7" id="KW-0472">Membrane</keyword>
<comment type="subcellular location">
    <subcellularLocation>
        <location evidence="1">Membrane</location>
        <topology evidence="1">Multi-pass membrane protein</topology>
    </subcellularLocation>
</comment>
<evidence type="ECO:0000313" key="13">
    <source>
        <dbReference type="Proteomes" id="UP001652625"/>
    </source>
</evidence>
<feature type="transmembrane region" description="Helical" evidence="7">
    <location>
        <begin position="927"/>
        <end position="950"/>
    </location>
</feature>
<dbReference type="SMART" id="SM00303">
    <property type="entry name" value="GPS"/>
    <property type="match status" value="1"/>
</dbReference>
<organism evidence="13 14">
    <name type="scientific">Hydra vulgaris</name>
    <name type="common">Hydra</name>
    <name type="synonym">Hydra attenuata</name>
    <dbReference type="NCBI Taxonomy" id="6087"/>
    <lineage>
        <taxon>Eukaryota</taxon>
        <taxon>Metazoa</taxon>
        <taxon>Cnidaria</taxon>
        <taxon>Hydrozoa</taxon>
        <taxon>Hydroidolina</taxon>
        <taxon>Anthoathecata</taxon>
        <taxon>Aplanulata</taxon>
        <taxon>Hydridae</taxon>
        <taxon>Hydra</taxon>
    </lineage>
</organism>
<dbReference type="InterPro" id="IPR036436">
    <property type="entry name" value="Disintegrin_dom_sf"/>
</dbReference>
<dbReference type="InterPro" id="IPR000203">
    <property type="entry name" value="GPS"/>
</dbReference>
<dbReference type="InterPro" id="IPR057244">
    <property type="entry name" value="GAIN_B"/>
</dbReference>
<dbReference type="InterPro" id="IPR046338">
    <property type="entry name" value="GAIN_dom_sf"/>
</dbReference>
<dbReference type="Gene3D" id="1.20.1070.10">
    <property type="entry name" value="Rhodopsin 7-helix transmembrane proteins"/>
    <property type="match status" value="1"/>
</dbReference>
<dbReference type="Gene3D" id="4.10.70.10">
    <property type="entry name" value="Disintegrin domain"/>
    <property type="match status" value="1"/>
</dbReference>
<dbReference type="Pfam" id="PF00002">
    <property type="entry name" value="7tm_2"/>
    <property type="match status" value="1"/>
</dbReference>
<dbReference type="PROSITE" id="PS50215">
    <property type="entry name" value="ADAM_MEPRO"/>
    <property type="match status" value="1"/>
</dbReference>
<dbReference type="SUPFAM" id="SSF55486">
    <property type="entry name" value="Metalloproteases ('zincins'), catalytic domain"/>
    <property type="match status" value="1"/>
</dbReference>
<dbReference type="Pfam" id="PF01825">
    <property type="entry name" value="GPS"/>
    <property type="match status" value="1"/>
</dbReference>
<reference evidence="14" key="1">
    <citation type="submission" date="2025-08" db="UniProtKB">
        <authorList>
            <consortium name="RefSeq"/>
        </authorList>
    </citation>
    <scope>IDENTIFICATION</scope>
</reference>